<dbReference type="Proteomes" id="UP000004358">
    <property type="component" value="Unassembled WGS sequence"/>
</dbReference>
<dbReference type="AlphaFoldDB" id="A3ZSC7"/>
<sequence>MNDLPAVSLVSACQIPPIEFSRSCRQCLQSHQVLRRDLESDCHAIDHDNVDDNAWAKWWIKWPIDRWLAVQGGQTWFTQAGDRFKLAFDVPDRFQPALEFMAEEIVDWRLASHAKSRRLVEFESGEVTFVARVSYENGRRKLSIPDKAKVSGRPIGVTPVRLPGGELWEFKFVKVACTVAKPLGETANQLGKLLQEWFGPNAGLPGSNCKVQFETQNGEWQVKPQLANKISLGAVAMLADGTDAVEIVDIVTTQEEYSAHVPVYDLFVAVGDWGIEGSPSAIGWIPAPNYRLRKGMFAAQVTGHSMEPLIFSGSWCLFQPCPAGTRGGPTPACTGQYASRSRRRRALYDKAISLHYASSRRWLEPPNNRTTALKSGPQLSTNPDHRGGRGIDSRSGRVCWGYRVASWTLGSEIVNLSRSMSCPMASVFRQFSNDIHTS</sequence>
<organism evidence="2 3">
    <name type="scientific">Blastopirellula marina DSM 3645</name>
    <dbReference type="NCBI Taxonomy" id="314230"/>
    <lineage>
        <taxon>Bacteria</taxon>
        <taxon>Pseudomonadati</taxon>
        <taxon>Planctomycetota</taxon>
        <taxon>Planctomycetia</taxon>
        <taxon>Pirellulales</taxon>
        <taxon>Pirellulaceae</taxon>
        <taxon>Blastopirellula</taxon>
    </lineage>
</organism>
<reference evidence="2 3" key="1">
    <citation type="submission" date="2006-02" db="EMBL/GenBank/DDBJ databases">
        <authorList>
            <person name="Amann R."/>
            <person name="Ferriera S."/>
            <person name="Johnson J."/>
            <person name="Kravitz S."/>
            <person name="Halpern A."/>
            <person name="Remington K."/>
            <person name="Beeson K."/>
            <person name="Tran B."/>
            <person name="Rogers Y.-H."/>
            <person name="Friedman R."/>
            <person name="Venter J.C."/>
        </authorList>
    </citation>
    <scope>NUCLEOTIDE SEQUENCE [LARGE SCALE GENOMIC DNA]</scope>
    <source>
        <strain evidence="2 3">DSM 3645</strain>
    </source>
</reference>
<proteinExistence type="predicted"/>
<name>A3ZSC7_9BACT</name>
<comment type="caution">
    <text evidence="2">The sequence shown here is derived from an EMBL/GenBank/DDBJ whole genome shotgun (WGS) entry which is preliminary data.</text>
</comment>
<evidence type="ECO:0000256" key="1">
    <source>
        <dbReference type="SAM" id="MobiDB-lite"/>
    </source>
</evidence>
<protein>
    <submittedName>
        <fullName evidence="2">Uncharacterized protein</fullName>
    </submittedName>
</protein>
<dbReference type="HOGENOM" id="CLU_625097_0_0_0"/>
<feature type="region of interest" description="Disordered" evidence="1">
    <location>
        <begin position="365"/>
        <end position="390"/>
    </location>
</feature>
<evidence type="ECO:0000313" key="2">
    <source>
        <dbReference type="EMBL" id="EAQ80587.1"/>
    </source>
</evidence>
<evidence type="ECO:0000313" key="3">
    <source>
        <dbReference type="Proteomes" id="UP000004358"/>
    </source>
</evidence>
<dbReference type="eggNOG" id="COG2932">
    <property type="taxonomic scope" value="Bacteria"/>
</dbReference>
<dbReference type="InterPro" id="IPR036286">
    <property type="entry name" value="LexA/Signal_pep-like_sf"/>
</dbReference>
<dbReference type="eggNOG" id="COG1974">
    <property type="taxonomic scope" value="Bacteria"/>
</dbReference>
<feature type="compositionally biased region" description="Polar residues" evidence="1">
    <location>
        <begin position="367"/>
        <end position="382"/>
    </location>
</feature>
<accession>A3ZSC7</accession>
<dbReference type="Gene3D" id="2.10.109.10">
    <property type="entry name" value="Umud Fragment, subunit A"/>
    <property type="match status" value="1"/>
</dbReference>
<dbReference type="SUPFAM" id="SSF51306">
    <property type="entry name" value="LexA/Signal peptidase"/>
    <property type="match status" value="1"/>
</dbReference>
<gene>
    <name evidence="2" type="ORF">DSM3645_14615</name>
</gene>
<dbReference type="STRING" id="314230.DSM3645_14615"/>
<dbReference type="EMBL" id="AANZ01000008">
    <property type="protein sequence ID" value="EAQ80587.1"/>
    <property type="molecule type" value="Genomic_DNA"/>
</dbReference>